<dbReference type="Pfam" id="PF00561">
    <property type="entry name" value="Abhydrolase_1"/>
    <property type="match status" value="1"/>
</dbReference>
<feature type="domain" description="AB hydrolase-1" evidence="1">
    <location>
        <begin position="39"/>
        <end position="139"/>
    </location>
</feature>
<gene>
    <name evidence="2" type="ORF">CCALI_00033</name>
</gene>
<keyword evidence="2" id="KW-0378">Hydrolase</keyword>
<dbReference type="HOGENOM" id="CLU_1132023_0_0_0"/>
<dbReference type="OrthoDB" id="9780269at2"/>
<dbReference type="GO" id="GO:0046464">
    <property type="term" value="P:acylglycerol catabolic process"/>
    <property type="evidence" value="ECO:0007669"/>
    <property type="project" value="TreeGrafter"/>
</dbReference>
<keyword evidence="2" id="KW-0808">Transferase</keyword>
<reference evidence="3" key="1">
    <citation type="submission" date="2013-03" db="EMBL/GenBank/DDBJ databases">
        <title>Genome sequence of Chthonomonas calidirosea, the first sequenced genome from the Armatimonadetes phylum (formally candidate division OP10).</title>
        <authorList>
            <person name="Lee K.C.Y."/>
            <person name="Morgan X.C."/>
            <person name="Dunfield P.F."/>
            <person name="Tamas I."/>
            <person name="Houghton K.M."/>
            <person name="Vyssotski M."/>
            <person name="Ryan J.L.J."/>
            <person name="Lagutin K."/>
            <person name="McDonald I.R."/>
            <person name="Stott M.B."/>
        </authorList>
    </citation>
    <scope>NUCLEOTIDE SEQUENCE [LARGE SCALE GENOMIC DNA]</scope>
    <source>
        <strain evidence="3">DSM 23976 / ICMP 18418 / T49</strain>
    </source>
</reference>
<dbReference type="EMBL" id="HF951689">
    <property type="protein sequence ID" value="CCW33873.1"/>
    <property type="molecule type" value="Genomic_DNA"/>
</dbReference>
<dbReference type="InParanoid" id="S0EW56"/>
<accession>S0EW56</accession>
<dbReference type="SUPFAM" id="SSF53474">
    <property type="entry name" value="alpha/beta-Hydrolases"/>
    <property type="match status" value="1"/>
</dbReference>
<dbReference type="InterPro" id="IPR000073">
    <property type="entry name" value="AB_hydrolase_1"/>
</dbReference>
<dbReference type="InterPro" id="IPR029058">
    <property type="entry name" value="AB_hydrolase_fold"/>
</dbReference>
<dbReference type="Gene3D" id="3.40.50.1820">
    <property type="entry name" value="alpha/beta hydrolase"/>
    <property type="match status" value="1"/>
</dbReference>
<dbReference type="GO" id="GO:0016020">
    <property type="term" value="C:membrane"/>
    <property type="evidence" value="ECO:0007669"/>
    <property type="project" value="TreeGrafter"/>
</dbReference>
<dbReference type="STRING" id="454171.CP488_01127"/>
<proteinExistence type="predicted"/>
<dbReference type="RefSeq" id="WP_016481437.1">
    <property type="nucleotide sequence ID" value="NC_021487.1"/>
</dbReference>
<evidence type="ECO:0000259" key="1">
    <source>
        <dbReference type="Pfam" id="PF00561"/>
    </source>
</evidence>
<protein>
    <submittedName>
        <fullName evidence="2">Predicted hydrolases or acyltransferases (Alpha/beta hydrolase superfamily)</fullName>
    </submittedName>
</protein>
<dbReference type="AlphaFoldDB" id="S0EW56"/>
<dbReference type="InterPro" id="IPR050266">
    <property type="entry name" value="AB_hydrolase_sf"/>
</dbReference>
<dbReference type="GO" id="GO:0016746">
    <property type="term" value="F:acyltransferase activity"/>
    <property type="evidence" value="ECO:0007669"/>
    <property type="project" value="UniProtKB-KW"/>
</dbReference>
<dbReference type="PANTHER" id="PTHR43798:SF5">
    <property type="entry name" value="MONOACYLGLYCEROL LIPASE ABHD6"/>
    <property type="match status" value="1"/>
</dbReference>
<dbReference type="Proteomes" id="UP000014227">
    <property type="component" value="Chromosome I"/>
</dbReference>
<dbReference type="eggNOG" id="COG1073">
    <property type="taxonomic scope" value="Bacteria"/>
</dbReference>
<dbReference type="KEGG" id="ccz:CCALI_00033"/>
<dbReference type="GO" id="GO:0047372">
    <property type="term" value="F:monoacylglycerol lipase activity"/>
    <property type="evidence" value="ECO:0007669"/>
    <property type="project" value="TreeGrafter"/>
</dbReference>
<dbReference type="PANTHER" id="PTHR43798">
    <property type="entry name" value="MONOACYLGLYCEROL LIPASE"/>
    <property type="match status" value="1"/>
</dbReference>
<name>S0EW56_CHTCT</name>
<dbReference type="PATRIC" id="fig|1303518.3.peg.33"/>
<keyword evidence="2" id="KW-0012">Acyltransferase</keyword>
<sequence length="245" mass="26433">MTPIHPAVYLEKVHIPSSVGTLDGLFYQTAQPSQKPFSLLLMHGLTSGKYSLDGLANYLSAHGYPCLTFDFVGHKLGGTGGELYHPEQIVENACEALLWLHATRAKRVVTVGHSMGGYGAIMAAAKHPDRVAGVATLCTGTHPIRGFLTPVGQAMLRQRADYINGVSIIQFLEQFDSLTLPQLPFLPILCIAGTQDIVVSVDQVKELAALLGPTHQIATLETSHLEAPDRSRATLLSWLRAIESA</sequence>
<evidence type="ECO:0000313" key="3">
    <source>
        <dbReference type="Proteomes" id="UP000014227"/>
    </source>
</evidence>
<evidence type="ECO:0000313" key="2">
    <source>
        <dbReference type="EMBL" id="CCW33873.1"/>
    </source>
</evidence>
<organism evidence="2 3">
    <name type="scientific">Chthonomonas calidirosea (strain DSM 23976 / ICMP 18418 / T49)</name>
    <dbReference type="NCBI Taxonomy" id="1303518"/>
    <lineage>
        <taxon>Bacteria</taxon>
        <taxon>Bacillati</taxon>
        <taxon>Armatimonadota</taxon>
        <taxon>Chthonomonadia</taxon>
        <taxon>Chthonomonadales</taxon>
        <taxon>Chthonomonadaceae</taxon>
        <taxon>Chthonomonas</taxon>
    </lineage>
</organism>
<keyword evidence="3" id="KW-1185">Reference proteome</keyword>